<evidence type="ECO:0000256" key="8">
    <source>
        <dbReference type="ARBA" id="ARBA00022859"/>
    </source>
</evidence>
<dbReference type="InterPro" id="IPR000483">
    <property type="entry name" value="Cys-rich_flank_reg_C"/>
</dbReference>
<evidence type="ECO:0000256" key="6">
    <source>
        <dbReference type="ARBA" id="ARBA00022729"/>
    </source>
</evidence>
<dbReference type="KEGG" id="crg:105340212"/>
<name>A0A8W8KYB8_MAGGI</name>
<keyword evidence="8" id="KW-0391">Immunity</keyword>
<feature type="transmembrane region" description="Helical" evidence="13">
    <location>
        <begin position="506"/>
        <end position="528"/>
    </location>
</feature>
<keyword evidence="9 13" id="KW-1133">Transmembrane helix</keyword>
<keyword evidence="7" id="KW-0677">Repeat</keyword>
<comment type="subcellular location">
    <subcellularLocation>
        <location evidence="1">Membrane</location>
        <topology evidence="1">Single-pass type I membrane protein</topology>
    </subcellularLocation>
</comment>
<dbReference type="SUPFAM" id="SSF52200">
    <property type="entry name" value="Toll/Interleukin receptor TIR domain"/>
    <property type="match status" value="1"/>
</dbReference>
<dbReference type="EnsemblMetazoa" id="G25517.1">
    <property type="protein sequence ID" value="G25517.1:cds"/>
    <property type="gene ID" value="G25517"/>
</dbReference>
<keyword evidence="6 14" id="KW-0732">Signal</keyword>
<dbReference type="FunFam" id="3.40.50.10140:FF:000001">
    <property type="entry name" value="Toll-like receptor 2"/>
    <property type="match status" value="1"/>
</dbReference>
<evidence type="ECO:0000259" key="15">
    <source>
        <dbReference type="PROSITE" id="PS50104"/>
    </source>
</evidence>
<dbReference type="PROSITE" id="PS51450">
    <property type="entry name" value="LRR"/>
    <property type="match status" value="2"/>
</dbReference>
<keyword evidence="3" id="KW-0399">Innate immunity</keyword>
<dbReference type="Gene3D" id="3.40.50.10140">
    <property type="entry name" value="Toll/interleukin-1 receptor homology (TIR) domain"/>
    <property type="match status" value="1"/>
</dbReference>
<evidence type="ECO:0000256" key="1">
    <source>
        <dbReference type="ARBA" id="ARBA00004479"/>
    </source>
</evidence>
<evidence type="ECO:0000256" key="5">
    <source>
        <dbReference type="ARBA" id="ARBA00022692"/>
    </source>
</evidence>
<dbReference type="GO" id="GO:0007165">
    <property type="term" value="P:signal transduction"/>
    <property type="evidence" value="ECO:0007669"/>
    <property type="project" value="InterPro"/>
</dbReference>
<comment type="similarity">
    <text evidence="2">Belongs to the Toll-like receptor family.</text>
</comment>
<evidence type="ECO:0000313" key="16">
    <source>
        <dbReference type="EnsemblMetazoa" id="G25517.1:cds"/>
    </source>
</evidence>
<dbReference type="PANTHER" id="PTHR24365:SF530">
    <property type="entry name" value="MSTPROX-RELATED"/>
    <property type="match status" value="1"/>
</dbReference>
<keyword evidence="4" id="KW-0433">Leucine-rich repeat</keyword>
<evidence type="ECO:0000256" key="7">
    <source>
        <dbReference type="ARBA" id="ARBA00022737"/>
    </source>
</evidence>
<evidence type="ECO:0000256" key="10">
    <source>
        <dbReference type="ARBA" id="ARBA00023136"/>
    </source>
</evidence>
<dbReference type="SUPFAM" id="SSF52058">
    <property type="entry name" value="L domain-like"/>
    <property type="match status" value="2"/>
</dbReference>
<evidence type="ECO:0000256" key="12">
    <source>
        <dbReference type="ARBA" id="ARBA00023180"/>
    </source>
</evidence>
<feature type="domain" description="TIR" evidence="15">
    <location>
        <begin position="556"/>
        <end position="695"/>
    </location>
</feature>
<keyword evidence="12" id="KW-0325">Glycoprotein</keyword>
<dbReference type="AlphaFoldDB" id="A0A8W8KYB8"/>
<dbReference type="Gene3D" id="3.80.10.10">
    <property type="entry name" value="Ribonuclease Inhibitor"/>
    <property type="match status" value="2"/>
</dbReference>
<dbReference type="InterPro" id="IPR000157">
    <property type="entry name" value="TIR_dom"/>
</dbReference>
<keyword evidence="5 13" id="KW-0812">Transmembrane</keyword>
<evidence type="ECO:0000313" key="17">
    <source>
        <dbReference type="Proteomes" id="UP000005408"/>
    </source>
</evidence>
<dbReference type="Proteomes" id="UP000005408">
    <property type="component" value="Unassembled WGS sequence"/>
</dbReference>
<dbReference type="PRINTS" id="PR01537">
    <property type="entry name" value="INTRLKN1R1F"/>
</dbReference>
<evidence type="ECO:0000256" key="3">
    <source>
        <dbReference type="ARBA" id="ARBA00022588"/>
    </source>
</evidence>
<organism evidence="16 17">
    <name type="scientific">Magallana gigas</name>
    <name type="common">Pacific oyster</name>
    <name type="synonym">Crassostrea gigas</name>
    <dbReference type="NCBI Taxonomy" id="29159"/>
    <lineage>
        <taxon>Eukaryota</taxon>
        <taxon>Metazoa</taxon>
        <taxon>Spiralia</taxon>
        <taxon>Lophotrochozoa</taxon>
        <taxon>Mollusca</taxon>
        <taxon>Bivalvia</taxon>
        <taxon>Autobranchia</taxon>
        <taxon>Pteriomorphia</taxon>
        <taxon>Ostreida</taxon>
        <taxon>Ostreoidea</taxon>
        <taxon>Ostreidae</taxon>
        <taxon>Magallana</taxon>
    </lineage>
</organism>
<dbReference type="SMART" id="SM00082">
    <property type="entry name" value="LRRCT"/>
    <property type="match status" value="1"/>
</dbReference>
<protein>
    <recommendedName>
        <fullName evidence="15">TIR domain-containing protein</fullName>
    </recommendedName>
</protein>
<dbReference type="GO" id="GO:0045087">
    <property type="term" value="P:innate immune response"/>
    <property type="evidence" value="ECO:0007669"/>
    <property type="project" value="UniProtKB-KW"/>
</dbReference>
<feature type="signal peptide" evidence="14">
    <location>
        <begin position="1"/>
        <end position="19"/>
    </location>
</feature>
<dbReference type="Pfam" id="PF13855">
    <property type="entry name" value="LRR_8"/>
    <property type="match status" value="2"/>
</dbReference>
<accession>A0A8W8KYB8</accession>
<feature type="chain" id="PRO_5036491230" description="TIR domain-containing protein" evidence="14">
    <location>
        <begin position="20"/>
        <end position="697"/>
    </location>
</feature>
<sequence length="697" mass="80570">MDEITSALIILVLIFNVYSELVQKNISCPSVCKCNGNTTTCEGHDGSRLEYIPQLPENTTHLVFRHNHLGYLQKGVFKNVSNLYLINLDLSSNRINKIDKMAFQMLPNLQFLDLSENKGLHSSKKLHSAFLGLQNSALTEIRLTKLRLNNLFEDFFLYLRNTSLERVFFDDNVIISNIGDVISPLSSHLREISFKGNQISKVSFNKTMPYMEVVALSNNKLLSVPNFCNIGTNRPSCPNLKELDLSDNLISVVTGGKLFRQCLPRIQKLFLGYNKIKTLGKNFISLLPYLVYLSIENLDPQFTPCEFSLNSSSLQYLYMGDKLKDLRYNPHLFNYTRNLKLLDMTGLQFVLSHKKTGKQLFELFKPLTRLEELILKRTSLSTFPATLFRVMPKLTKLSLQDCFFNETNLKKLFALASLKVLLLDNNLITSVNETNIPIKIEQISLKGNPFLCTCDIVFFRKWIETNSKRLLGWPNNYTCNLPQEWKGKSLADFHLSYRFCHPINPYIIMAISISFAVLVIVTVSCIIYKKRWHIKYYFYLLRAKKRGYEVLGGDHFAFDVFVAYNSLDRVWVISEMIPRLENKENLKLCLHDRDFQVGKLIVDNITEAMHKSRKILIILSNSFAQSHWCRFETMMAQLHSINQVENTVVVVVLENILTKNMNNSLHLLLKSTTFIEWTNEKTAQEMFWERLASALRD</sequence>
<evidence type="ECO:0000256" key="9">
    <source>
        <dbReference type="ARBA" id="ARBA00022989"/>
    </source>
</evidence>
<dbReference type="InterPro" id="IPR035897">
    <property type="entry name" value="Toll_tir_struct_dom_sf"/>
</dbReference>
<dbReference type="PANTHER" id="PTHR24365">
    <property type="entry name" value="TOLL-LIKE RECEPTOR"/>
    <property type="match status" value="1"/>
</dbReference>
<dbReference type="SMART" id="SM00255">
    <property type="entry name" value="TIR"/>
    <property type="match status" value="1"/>
</dbReference>
<evidence type="ECO:0000256" key="11">
    <source>
        <dbReference type="ARBA" id="ARBA00023170"/>
    </source>
</evidence>
<dbReference type="GeneID" id="105340212"/>
<keyword evidence="17" id="KW-1185">Reference proteome</keyword>
<evidence type="ECO:0000256" key="2">
    <source>
        <dbReference type="ARBA" id="ARBA00009634"/>
    </source>
</evidence>
<dbReference type="InterPro" id="IPR001611">
    <property type="entry name" value="Leu-rich_rpt"/>
</dbReference>
<dbReference type="GO" id="GO:0005886">
    <property type="term" value="C:plasma membrane"/>
    <property type="evidence" value="ECO:0007669"/>
    <property type="project" value="TreeGrafter"/>
</dbReference>
<proteinExistence type="inferred from homology"/>
<dbReference type="OrthoDB" id="6069546at2759"/>
<dbReference type="InterPro" id="IPR032675">
    <property type="entry name" value="LRR_dom_sf"/>
</dbReference>
<evidence type="ECO:0000256" key="13">
    <source>
        <dbReference type="SAM" id="Phobius"/>
    </source>
</evidence>
<dbReference type="PROSITE" id="PS50104">
    <property type="entry name" value="TIR"/>
    <property type="match status" value="1"/>
</dbReference>
<dbReference type="OMA" id="EWTENAN"/>
<evidence type="ECO:0000256" key="4">
    <source>
        <dbReference type="ARBA" id="ARBA00022614"/>
    </source>
</evidence>
<dbReference type="InterPro" id="IPR003591">
    <property type="entry name" value="Leu-rich_rpt_typical-subtyp"/>
</dbReference>
<dbReference type="Pfam" id="PF01582">
    <property type="entry name" value="TIR"/>
    <property type="match status" value="1"/>
</dbReference>
<keyword evidence="10 13" id="KW-0472">Membrane</keyword>
<evidence type="ECO:0000256" key="14">
    <source>
        <dbReference type="SAM" id="SignalP"/>
    </source>
</evidence>
<dbReference type="GO" id="GO:0038023">
    <property type="term" value="F:signaling receptor activity"/>
    <property type="evidence" value="ECO:0007669"/>
    <property type="project" value="TreeGrafter"/>
</dbReference>
<keyword evidence="11" id="KW-0675">Receptor</keyword>
<dbReference type="SMART" id="SM00369">
    <property type="entry name" value="LRR_TYP"/>
    <property type="match status" value="6"/>
</dbReference>
<reference evidence="16" key="1">
    <citation type="submission" date="2022-08" db="UniProtKB">
        <authorList>
            <consortium name="EnsemblMetazoa"/>
        </authorList>
    </citation>
    <scope>IDENTIFICATION</scope>
    <source>
        <strain evidence="16">05x7-T-G4-1.051#20</strain>
    </source>
</reference>